<organism evidence="2 3">
    <name type="scientific">Vicia faba</name>
    <name type="common">Broad bean</name>
    <name type="synonym">Faba vulgaris</name>
    <dbReference type="NCBI Taxonomy" id="3906"/>
    <lineage>
        <taxon>Eukaryota</taxon>
        <taxon>Viridiplantae</taxon>
        <taxon>Streptophyta</taxon>
        <taxon>Embryophyta</taxon>
        <taxon>Tracheophyta</taxon>
        <taxon>Spermatophyta</taxon>
        <taxon>Magnoliopsida</taxon>
        <taxon>eudicotyledons</taxon>
        <taxon>Gunneridae</taxon>
        <taxon>Pentapetalae</taxon>
        <taxon>rosids</taxon>
        <taxon>fabids</taxon>
        <taxon>Fabales</taxon>
        <taxon>Fabaceae</taxon>
        <taxon>Papilionoideae</taxon>
        <taxon>50 kb inversion clade</taxon>
        <taxon>NPAAA clade</taxon>
        <taxon>Hologalegina</taxon>
        <taxon>IRL clade</taxon>
        <taxon>Fabeae</taxon>
        <taxon>Vicia</taxon>
    </lineage>
</organism>
<sequence>MRQSTIVKSPKFKKQSVNKVENGAESKPNYSSLSSLSFNENSDNDTAAPTAAGTQWRLQPADSSSYLPHHLSSPRQRTSIRLSRSLLRFASNGVTLFFSDRNIRPPFLIHLNSQDSIIIKLEY</sequence>
<gene>
    <name evidence="2" type="ORF">VFH_I120000</name>
</gene>
<evidence type="ECO:0000256" key="1">
    <source>
        <dbReference type="SAM" id="MobiDB-lite"/>
    </source>
</evidence>
<reference evidence="2 3" key="1">
    <citation type="submission" date="2023-01" db="EMBL/GenBank/DDBJ databases">
        <authorList>
            <person name="Kreplak J."/>
        </authorList>
    </citation>
    <scope>NUCLEOTIDE SEQUENCE [LARGE SCALE GENOMIC DNA]</scope>
</reference>
<keyword evidence="3" id="KW-1185">Reference proteome</keyword>
<evidence type="ECO:0000313" key="2">
    <source>
        <dbReference type="EMBL" id="CAI8594024.1"/>
    </source>
</evidence>
<evidence type="ECO:0000313" key="3">
    <source>
        <dbReference type="Proteomes" id="UP001157006"/>
    </source>
</evidence>
<dbReference type="AlphaFoldDB" id="A0AAV0ZAY8"/>
<feature type="region of interest" description="Disordered" evidence="1">
    <location>
        <begin position="1"/>
        <end position="52"/>
    </location>
</feature>
<dbReference type="Proteomes" id="UP001157006">
    <property type="component" value="Chromosome 1S"/>
</dbReference>
<proteinExistence type="predicted"/>
<name>A0AAV0ZAY8_VICFA</name>
<protein>
    <submittedName>
        <fullName evidence="2">Uncharacterized protein</fullName>
    </submittedName>
</protein>
<feature type="compositionally biased region" description="Polar residues" evidence="1">
    <location>
        <begin position="38"/>
        <end position="52"/>
    </location>
</feature>
<accession>A0AAV0ZAY8</accession>
<dbReference type="EMBL" id="OX451735">
    <property type="protein sequence ID" value="CAI8594024.1"/>
    <property type="molecule type" value="Genomic_DNA"/>
</dbReference>